<reference evidence="4" key="1">
    <citation type="submission" date="2017-05" db="EMBL/GenBank/DDBJ databases">
        <title>Complete and WGS of Bordetella genogroups.</title>
        <authorList>
            <person name="Spilker T."/>
            <person name="Lipuma J."/>
        </authorList>
    </citation>
    <scope>NUCLEOTIDE SEQUENCE [LARGE SCALE GENOMIC DNA]</scope>
    <source>
        <strain evidence="4">AU8856</strain>
    </source>
</reference>
<dbReference type="AlphaFoldDB" id="A0A261UZL8"/>
<feature type="domain" description="Class II aldolase/adducin N-terminal" evidence="2">
    <location>
        <begin position="9"/>
        <end position="193"/>
    </location>
</feature>
<dbReference type="Proteomes" id="UP000215767">
    <property type="component" value="Unassembled WGS sequence"/>
</dbReference>
<evidence type="ECO:0000256" key="1">
    <source>
        <dbReference type="ARBA" id="ARBA00037961"/>
    </source>
</evidence>
<evidence type="ECO:0000259" key="2">
    <source>
        <dbReference type="SMART" id="SM01007"/>
    </source>
</evidence>
<proteinExistence type="inferred from homology"/>
<dbReference type="PANTHER" id="PTHR10672:SF41">
    <property type="entry name" value="CLASS II ALDOLASE_ADDUCIN DOMAIN PROTEIN (AFU_ORTHOLOGUE AFUA_3G01330)"/>
    <property type="match status" value="1"/>
</dbReference>
<dbReference type="PANTHER" id="PTHR10672">
    <property type="entry name" value="ADDUCIN"/>
    <property type="match status" value="1"/>
</dbReference>
<dbReference type="RefSeq" id="WP_094839930.1">
    <property type="nucleotide sequence ID" value="NZ_NEVS01000001.1"/>
</dbReference>
<dbReference type="InterPro" id="IPR036409">
    <property type="entry name" value="Aldolase_II/adducin_N_sf"/>
</dbReference>
<sequence length="233" mass="25722">MTGPDDLRVNVALANRILANERILDAFGHVSIRHPERPGHFLLSCSRAPELVEVDDILEYDERSEPVAPTTKALYIERYIHGEIYRARPDVHAIAHHHAAAVLPFCVAGVPIVPVYQHGAMIGRHVPFWDSRDEFGDTNLLVVNMEQGASLARALGQDWMVLMRHHGATVVGTDLQEMVFRATTSCRNAEFLLAAKSLGPVEGLTPGEIDKAGKVPPAAIKRAWEYFVARLPG</sequence>
<comment type="similarity">
    <text evidence="1">Belongs to the aldolase class II family.</text>
</comment>
<dbReference type="GO" id="GO:0051015">
    <property type="term" value="F:actin filament binding"/>
    <property type="evidence" value="ECO:0007669"/>
    <property type="project" value="TreeGrafter"/>
</dbReference>
<protein>
    <recommendedName>
        <fullName evidence="2">Class II aldolase/adducin N-terminal domain-containing protein</fullName>
    </recommendedName>
</protein>
<dbReference type="Pfam" id="PF00596">
    <property type="entry name" value="Aldolase_II"/>
    <property type="match status" value="1"/>
</dbReference>
<dbReference type="InterPro" id="IPR001303">
    <property type="entry name" value="Aldolase_II/adducin_N"/>
</dbReference>
<organism evidence="3 4">
    <name type="scientific">Bordetella genomosp. 11</name>
    <dbReference type="NCBI Taxonomy" id="1416808"/>
    <lineage>
        <taxon>Bacteria</taxon>
        <taxon>Pseudomonadati</taxon>
        <taxon>Pseudomonadota</taxon>
        <taxon>Betaproteobacteria</taxon>
        <taxon>Burkholderiales</taxon>
        <taxon>Alcaligenaceae</taxon>
        <taxon>Bordetella</taxon>
    </lineage>
</organism>
<dbReference type="InterPro" id="IPR051017">
    <property type="entry name" value="Aldolase-II_Adducin_sf"/>
</dbReference>
<evidence type="ECO:0000313" key="3">
    <source>
        <dbReference type="EMBL" id="OZI66730.1"/>
    </source>
</evidence>
<dbReference type="Gene3D" id="3.40.225.10">
    <property type="entry name" value="Class II aldolase/adducin N-terminal domain"/>
    <property type="match status" value="1"/>
</dbReference>
<dbReference type="SMART" id="SM01007">
    <property type="entry name" value="Aldolase_II"/>
    <property type="match status" value="1"/>
</dbReference>
<evidence type="ECO:0000313" key="4">
    <source>
        <dbReference type="Proteomes" id="UP000215767"/>
    </source>
</evidence>
<dbReference type="OrthoDB" id="5500703at2"/>
<dbReference type="SUPFAM" id="SSF53639">
    <property type="entry name" value="AraD/HMP-PK domain-like"/>
    <property type="match status" value="1"/>
</dbReference>
<dbReference type="EMBL" id="NEVS01000001">
    <property type="protein sequence ID" value="OZI66730.1"/>
    <property type="molecule type" value="Genomic_DNA"/>
</dbReference>
<gene>
    <name evidence="3" type="ORF">CAL28_03120</name>
</gene>
<dbReference type="GO" id="GO:0005856">
    <property type="term" value="C:cytoskeleton"/>
    <property type="evidence" value="ECO:0007669"/>
    <property type="project" value="TreeGrafter"/>
</dbReference>
<name>A0A261UZL8_9BORD</name>
<accession>A0A261UZL8</accession>
<comment type="caution">
    <text evidence="3">The sequence shown here is derived from an EMBL/GenBank/DDBJ whole genome shotgun (WGS) entry which is preliminary data.</text>
</comment>
<keyword evidence="4" id="KW-1185">Reference proteome</keyword>